<keyword evidence="2" id="KW-0732">Signal</keyword>
<feature type="signal peptide" evidence="2">
    <location>
        <begin position="1"/>
        <end position="24"/>
    </location>
</feature>
<dbReference type="EMBL" id="JAANAS010000033">
    <property type="protein sequence ID" value="NGZ89189.1"/>
    <property type="molecule type" value="Genomic_DNA"/>
</dbReference>
<organism evidence="3 4">
    <name type="scientific">Psychroflexus maritimus</name>
    <dbReference type="NCBI Taxonomy" id="2714865"/>
    <lineage>
        <taxon>Bacteria</taxon>
        <taxon>Pseudomonadati</taxon>
        <taxon>Bacteroidota</taxon>
        <taxon>Flavobacteriia</taxon>
        <taxon>Flavobacteriales</taxon>
        <taxon>Flavobacteriaceae</taxon>
        <taxon>Psychroflexus</taxon>
    </lineage>
</organism>
<keyword evidence="1" id="KW-0812">Transmembrane</keyword>
<keyword evidence="1" id="KW-0472">Membrane</keyword>
<feature type="transmembrane region" description="Helical" evidence="1">
    <location>
        <begin position="48"/>
        <end position="66"/>
    </location>
</feature>
<keyword evidence="1" id="KW-1133">Transmembrane helix</keyword>
<evidence type="ECO:0000256" key="1">
    <source>
        <dbReference type="SAM" id="Phobius"/>
    </source>
</evidence>
<protein>
    <submittedName>
        <fullName evidence="3">Uncharacterized protein</fullName>
    </submittedName>
</protein>
<keyword evidence="4" id="KW-1185">Reference proteome</keyword>
<dbReference type="RefSeq" id="WP_166399458.1">
    <property type="nucleotide sequence ID" value="NZ_JAANAS010000033.1"/>
</dbReference>
<dbReference type="AlphaFoldDB" id="A0A967AIU5"/>
<name>A0A967AIU5_9FLAO</name>
<feature type="chain" id="PRO_5036948283" evidence="2">
    <location>
        <begin position="25"/>
        <end position="73"/>
    </location>
</feature>
<accession>A0A967AIU5</accession>
<reference evidence="3" key="1">
    <citation type="submission" date="2020-03" db="EMBL/GenBank/DDBJ databases">
        <title>Psychroflexus Maritimus sp. nov., isolate from marine sediment.</title>
        <authorList>
            <person name="Zhong Y.-L."/>
        </authorList>
    </citation>
    <scope>NUCLEOTIDE SEQUENCE</scope>
    <source>
        <strain evidence="3">C1</strain>
    </source>
</reference>
<gene>
    <name evidence="3" type="ORF">G7034_02875</name>
</gene>
<evidence type="ECO:0000313" key="3">
    <source>
        <dbReference type="EMBL" id="NGZ89189.1"/>
    </source>
</evidence>
<proteinExistence type="predicted"/>
<evidence type="ECO:0000256" key="2">
    <source>
        <dbReference type="SAM" id="SignalP"/>
    </source>
</evidence>
<sequence>MKNINKLTILFFFSLFLISLVTFAQQDGSNFPLPGGDGDSTNQIDVPIFGNIILYLFLSIGSLLGIKKIKNKK</sequence>
<evidence type="ECO:0000313" key="4">
    <source>
        <dbReference type="Proteomes" id="UP000643701"/>
    </source>
</evidence>
<comment type="caution">
    <text evidence="3">The sequence shown here is derived from an EMBL/GenBank/DDBJ whole genome shotgun (WGS) entry which is preliminary data.</text>
</comment>
<dbReference type="Proteomes" id="UP000643701">
    <property type="component" value="Unassembled WGS sequence"/>
</dbReference>